<name>A0A6A5KVA3_9PLEO</name>
<reference evidence="1" key="1">
    <citation type="submission" date="2020-01" db="EMBL/GenBank/DDBJ databases">
        <authorList>
            <consortium name="DOE Joint Genome Institute"/>
            <person name="Haridas S."/>
            <person name="Albert R."/>
            <person name="Binder M."/>
            <person name="Bloem J."/>
            <person name="Labutti K."/>
            <person name="Salamov A."/>
            <person name="Andreopoulos B."/>
            <person name="Baker S.E."/>
            <person name="Barry K."/>
            <person name="Bills G."/>
            <person name="Bluhm B.H."/>
            <person name="Cannon C."/>
            <person name="Castanera R."/>
            <person name="Culley D.E."/>
            <person name="Daum C."/>
            <person name="Ezra D."/>
            <person name="Gonzalez J.B."/>
            <person name="Henrissat B."/>
            <person name="Kuo A."/>
            <person name="Liang C."/>
            <person name="Lipzen A."/>
            <person name="Lutzoni F."/>
            <person name="Magnuson J."/>
            <person name="Mondo S."/>
            <person name="Nolan M."/>
            <person name="Ohm R."/>
            <person name="Pangilinan J."/>
            <person name="Park H.-J."/>
            <person name="Ramirez L."/>
            <person name="Alfaro M."/>
            <person name="Sun H."/>
            <person name="Tritt A."/>
            <person name="Yoshinaga Y."/>
            <person name="Zwiers L.-H."/>
            <person name="Turgeon B.G."/>
            <person name="Goodwin S.B."/>
            <person name="Spatafora J.W."/>
            <person name="Crous P.W."/>
            <person name="Grigoriev I.V."/>
        </authorList>
    </citation>
    <scope>NUCLEOTIDE SEQUENCE</scope>
    <source>
        <strain evidence="1">P77</strain>
    </source>
</reference>
<dbReference type="Proteomes" id="UP000800040">
    <property type="component" value="Unassembled WGS sequence"/>
</dbReference>
<accession>A0A6A5KVA3</accession>
<evidence type="ECO:0000313" key="1">
    <source>
        <dbReference type="EMBL" id="KAF1839271.1"/>
    </source>
</evidence>
<sequence length="164" mass="18088">MVVITRYKDGCIETVKYSNPALANLTKEVRNTYPVALLCHVEKTPRESIRAPPGPDSKSSLAFLSLILAARKPRSTSSTPATWHACSISRPRTTDLGVCASVCSEEPSSMEWGMRSIMPTTTPVRRMCRVAPQKTTKQASGYNHDKSWNNGPKNAATWIFISMT</sequence>
<protein>
    <submittedName>
        <fullName evidence="1">Uncharacterized protein</fullName>
    </submittedName>
</protein>
<organism evidence="1 2">
    <name type="scientific">Decorospora gaudefroyi</name>
    <dbReference type="NCBI Taxonomy" id="184978"/>
    <lineage>
        <taxon>Eukaryota</taxon>
        <taxon>Fungi</taxon>
        <taxon>Dikarya</taxon>
        <taxon>Ascomycota</taxon>
        <taxon>Pezizomycotina</taxon>
        <taxon>Dothideomycetes</taxon>
        <taxon>Pleosporomycetidae</taxon>
        <taxon>Pleosporales</taxon>
        <taxon>Pleosporineae</taxon>
        <taxon>Pleosporaceae</taxon>
        <taxon>Decorospora</taxon>
    </lineage>
</organism>
<dbReference type="AlphaFoldDB" id="A0A6A5KVA3"/>
<proteinExistence type="predicted"/>
<gene>
    <name evidence="1" type="ORF">BDW02DRAFT_233606</name>
</gene>
<keyword evidence="2" id="KW-1185">Reference proteome</keyword>
<dbReference type="EMBL" id="ML975246">
    <property type="protein sequence ID" value="KAF1839271.1"/>
    <property type="molecule type" value="Genomic_DNA"/>
</dbReference>
<evidence type="ECO:0000313" key="2">
    <source>
        <dbReference type="Proteomes" id="UP000800040"/>
    </source>
</evidence>